<dbReference type="Gene3D" id="3.20.20.370">
    <property type="entry name" value="Glycoside hydrolase/deacetylase"/>
    <property type="match status" value="1"/>
</dbReference>
<dbReference type="InterPro" id="IPR045235">
    <property type="entry name" value="PuuE_HpPgdA-like"/>
</dbReference>
<feature type="domain" description="NodB homology" evidence="1">
    <location>
        <begin position="16"/>
        <end position="167"/>
    </location>
</feature>
<dbReference type="InterPro" id="IPR011330">
    <property type="entry name" value="Glyco_hydro/deAcase_b/a-brl"/>
</dbReference>
<dbReference type="PANTHER" id="PTHR47561:SF1">
    <property type="entry name" value="POLYSACCHARIDE DEACETYLASE FAMILY PROTEIN (AFU_ORTHOLOGUE AFUA_6G05030)"/>
    <property type="match status" value="1"/>
</dbReference>
<name>A0A3P3REK4_9EURY</name>
<dbReference type="GO" id="GO:0016810">
    <property type="term" value="F:hydrolase activity, acting on carbon-nitrogen (but not peptide) bonds"/>
    <property type="evidence" value="ECO:0007669"/>
    <property type="project" value="InterPro"/>
</dbReference>
<dbReference type="Pfam" id="PF11959">
    <property type="entry name" value="DUF3473"/>
    <property type="match status" value="1"/>
</dbReference>
<dbReference type="Pfam" id="PF01522">
    <property type="entry name" value="Polysacc_deac_1"/>
    <property type="match status" value="1"/>
</dbReference>
<dbReference type="EMBL" id="RRCH01000012">
    <property type="protein sequence ID" value="RRJ31825.1"/>
    <property type="molecule type" value="Genomic_DNA"/>
</dbReference>
<accession>A0A3P3REK4</accession>
<dbReference type="CDD" id="cd10941">
    <property type="entry name" value="CE4_PuuE_HpPgdA_like_2"/>
    <property type="match status" value="1"/>
</dbReference>
<dbReference type="InterPro" id="IPR002509">
    <property type="entry name" value="NODB_dom"/>
</dbReference>
<reference evidence="2 3" key="1">
    <citation type="submission" date="2018-11" db="EMBL/GenBank/DDBJ databases">
        <title>Taxonoimc description of Halomarina strain SPP-AMP-1.</title>
        <authorList>
            <person name="Pal Y."/>
            <person name="Srinivasana K."/>
            <person name="Verma A."/>
            <person name="Kumar P."/>
        </authorList>
    </citation>
    <scope>NUCLEOTIDE SEQUENCE [LARGE SCALE GENOMIC DNA]</scope>
    <source>
        <strain evidence="2 3">SPP-AMP-1</strain>
    </source>
</reference>
<protein>
    <submittedName>
        <fullName evidence="2">DUF3473 domain-containing protein</fullName>
    </submittedName>
</protein>
<dbReference type="GO" id="GO:0005975">
    <property type="term" value="P:carbohydrate metabolic process"/>
    <property type="evidence" value="ECO:0007669"/>
    <property type="project" value="InterPro"/>
</dbReference>
<organism evidence="2 3">
    <name type="scientific">Halocatena pleomorpha</name>
    <dbReference type="NCBI Taxonomy" id="1785090"/>
    <lineage>
        <taxon>Archaea</taxon>
        <taxon>Methanobacteriati</taxon>
        <taxon>Methanobacteriota</taxon>
        <taxon>Stenosarchaea group</taxon>
        <taxon>Halobacteria</taxon>
        <taxon>Halobacteriales</taxon>
        <taxon>Natronomonadaceae</taxon>
        <taxon>Halocatena</taxon>
    </lineage>
</organism>
<comment type="caution">
    <text evidence="2">The sequence shown here is derived from an EMBL/GenBank/DDBJ whole genome shotgun (WGS) entry which is preliminary data.</text>
</comment>
<dbReference type="SUPFAM" id="SSF88713">
    <property type="entry name" value="Glycoside hydrolase/deacetylase"/>
    <property type="match status" value="1"/>
</dbReference>
<sequence length="284" mass="31299">MSVSNVLSFDLEHWYSATLLRDSVCDKDTHIEESVDIVLDILADYDVTATFFVVGDVARRYPELVASIADAGHEIGSHGDTHRPLFDLSPKQFAAELDRSTQAIRDAVGSTPVGFRAPNFSVTPQTQWAIEVLEAAGYRYDSSVFPVRTPMYGVSGAPIRPYTLDPNAPFEEREGGGQLTELPLAVFHPRLKLPVAGGFYARLLPTWLLKRGVRTLNAHGLPATMYFHPWEFNPAVRTTAVSAHERLISFHGIDGLQTKLATLLDAFAFTTADAVVQRADGDER</sequence>
<dbReference type="RefSeq" id="WP_124954235.1">
    <property type="nucleotide sequence ID" value="NZ_RRCH01000012.1"/>
</dbReference>
<evidence type="ECO:0000313" key="3">
    <source>
        <dbReference type="Proteomes" id="UP000282322"/>
    </source>
</evidence>
<dbReference type="AlphaFoldDB" id="A0A3P3REK4"/>
<evidence type="ECO:0000259" key="1">
    <source>
        <dbReference type="PROSITE" id="PS51677"/>
    </source>
</evidence>
<proteinExistence type="predicted"/>
<dbReference type="InterPro" id="IPR022560">
    <property type="entry name" value="DUF3473"/>
</dbReference>
<evidence type="ECO:0000313" key="2">
    <source>
        <dbReference type="EMBL" id="RRJ31825.1"/>
    </source>
</evidence>
<dbReference type="PROSITE" id="PS51677">
    <property type="entry name" value="NODB"/>
    <property type="match status" value="1"/>
</dbReference>
<dbReference type="Proteomes" id="UP000282322">
    <property type="component" value="Unassembled WGS sequence"/>
</dbReference>
<gene>
    <name evidence="2" type="ORF">EIK79_06050</name>
</gene>
<keyword evidence="3" id="KW-1185">Reference proteome</keyword>
<dbReference type="PANTHER" id="PTHR47561">
    <property type="entry name" value="POLYSACCHARIDE DEACETYLASE FAMILY PROTEIN (AFU_ORTHOLOGUE AFUA_6G05030)"/>
    <property type="match status" value="1"/>
</dbReference>
<dbReference type="OrthoDB" id="10436at2157"/>